<feature type="transmembrane region" description="Helical" evidence="1">
    <location>
        <begin position="304"/>
        <end position="326"/>
    </location>
</feature>
<dbReference type="GO" id="GO:0140359">
    <property type="term" value="F:ABC-type transporter activity"/>
    <property type="evidence" value="ECO:0007669"/>
    <property type="project" value="InterPro"/>
</dbReference>
<dbReference type="GO" id="GO:0016020">
    <property type="term" value="C:membrane"/>
    <property type="evidence" value="ECO:0007669"/>
    <property type="project" value="InterPro"/>
</dbReference>
<gene>
    <name evidence="2" type="ORF">HPB48_009314</name>
</gene>
<feature type="transmembrane region" description="Helical" evidence="1">
    <location>
        <begin position="264"/>
        <end position="284"/>
    </location>
</feature>
<dbReference type="VEuPathDB" id="VectorBase:HLOH_051578"/>
<comment type="caution">
    <text evidence="2">The sequence shown here is derived from an EMBL/GenBank/DDBJ whole genome shotgun (WGS) entry which is preliminary data.</text>
</comment>
<name>A0A9J6FVK5_HAELO</name>
<keyword evidence="1" id="KW-0472">Membrane</keyword>
<dbReference type="InterPro" id="IPR026082">
    <property type="entry name" value="ABCA"/>
</dbReference>
<accession>A0A9J6FVK5</accession>
<dbReference type="EMBL" id="JABSTR010000004">
    <property type="protein sequence ID" value="KAH9366408.1"/>
    <property type="molecule type" value="Genomic_DNA"/>
</dbReference>
<proteinExistence type="predicted"/>
<dbReference type="OrthoDB" id="6478258at2759"/>
<evidence type="ECO:0000313" key="3">
    <source>
        <dbReference type="Proteomes" id="UP000821853"/>
    </source>
</evidence>
<keyword evidence="3" id="KW-1185">Reference proteome</keyword>
<protein>
    <submittedName>
        <fullName evidence="2">Uncharacterized protein</fullName>
    </submittedName>
</protein>
<feature type="transmembrane region" description="Helical" evidence="1">
    <location>
        <begin position="224"/>
        <end position="244"/>
    </location>
</feature>
<dbReference type="AlphaFoldDB" id="A0A9J6FVK5"/>
<sequence>MSVHKVFLLFNFCCDSLLHIVDFQKLSMSGGLEAFLVAGEGSGLDLGDVPDASRIQSTLTWLLSDWDGHLDRVNRVAEGVYHVFECFELNRFEGFSEEEALMPRGLTLMRENKLWAALVFTGLDSAPDTQELPPFIRYKIRMDARKVDSTKRVEDRIFRPGPRRRPTIDLKYLTFGFAYLQDLVEHSIISLQTGWKGGTGVYLQQFPYPCYIFDQFIVTIAESFPMFMVLSWVYSFAMLIKSIVREKELRLKEVMRAMGLGSGVLWLSWFIDAFGFMLLSSLLLTCILKVRPSLSPPPPPSSSSLVFTLSSSSPILLFTLLHSLLFHPHPLHSSSFPSPPHPLLHWS</sequence>
<dbReference type="GO" id="GO:0005319">
    <property type="term" value="F:lipid transporter activity"/>
    <property type="evidence" value="ECO:0007669"/>
    <property type="project" value="TreeGrafter"/>
</dbReference>
<evidence type="ECO:0000313" key="2">
    <source>
        <dbReference type="EMBL" id="KAH9366408.1"/>
    </source>
</evidence>
<keyword evidence="1" id="KW-1133">Transmembrane helix</keyword>
<dbReference type="Proteomes" id="UP000821853">
    <property type="component" value="Chromosome 2"/>
</dbReference>
<reference evidence="2 3" key="1">
    <citation type="journal article" date="2020" name="Cell">
        <title>Large-Scale Comparative Analyses of Tick Genomes Elucidate Their Genetic Diversity and Vector Capacities.</title>
        <authorList>
            <consortium name="Tick Genome and Microbiome Consortium (TIGMIC)"/>
            <person name="Jia N."/>
            <person name="Wang J."/>
            <person name="Shi W."/>
            <person name="Du L."/>
            <person name="Sun Y."/>
            <person name="Zhan W."/>
            <person name="Jiang J.F."/>
            <person name="Wang Q."/>
            <person name="Zhang B."/>
            <person name="Ji P."/>
            <person name="Bell-Sakyi L."/>
            <person name="Cui X.M."/>
            <person name="Yuan T.T."/>
            <person name="Jiang B.G."/>
            <person name="Yang W.F."/>
            <person name="Lam T.T."/>
            <person name="Chang Q.C."/>
            <person name="Ding S.J."/>
            <person name="Wang X.J."/>
            <person name="Zhu J.G."/>
            <person name="Ruan X.D."/>
            <person name="Zhao L."/>
            <person name="Wei J.T."/>
            <person name="Ye R.Z."/>
            <person name="Que T.C."/>
            <person name="Du C.H."/>
            <person name="Zhou Y.H."/>
            <person name="Cheng J.X."/>
            <person name="Dai P.F."/>
            <person name="Guo W.B."/>
            <person name="Han X.H."/>
            <person name="Huang E.J."/>
            <person name="Li L.F."/>
            <person name="Wei W."/>
            <person name="Gao Y.C."/>
            <person name="Liu J.Z."/>
            <person name="Shao H.Z."/>
            <person name="Wang X."/>
            <person name="Wang C.C."/>
            <person name="Yang T.C."/>
            <person name="Huo Q.B."/>
            <person name="Li W."/>
            <person name="Chen H.Y."/>
            <person name="Chen S.E."/>
            <person name="Zhou L.G."/>
            <person name="Ni X.B."/>
            <person name="Tian J.H."/>
            <person name="Sheng Y."/>
            <person name="Liu T."/>
            <person name="Pan Y.S."/>
            <person name="Xia L.Y."/>
            <person name="Li J."/>
            <person name="Zhao F."/>
            <person name="Cao W.C."/>
        </authorList>
    </citation>
    <scope>NUCLEOTIDE SEQUENCE [LARGE SCALE GENOMIC DNA]</scope>
    <source>
        <strain evidence="2">HaeL-2018</strain>
    </source>
</reference>
<dbReference type="PANTHER" id="PTHR19229">
    <property type="entry name" value="ATP-BINDING CASSETTE TRANSPORTER SUBFAMILY A ABCA"/>
    <property type="match status" value="1"/>
</dbReference>
<keyword evidence="1" id="KW-0812">Transmembrane</keyword>
<evidence type="ECO:0000256" key="1">
    <source>
        <dbReference type="SAM" id="Phobius"/>
    </source>
</evidence>
<organism evidence="2 3">
    <name type="scientific">Haemaphysalis longicornis</name>
    <name type="common">Bush tick</name>
    <dbReference type="NCBI Taxonomy" id="44386"/>
    <lineage>
        <taxon>Eukaryota</taxon>
        <taxon>Metazoa</taxon>
        <taxon>Ecdysozoa</taxon>
        <taxon>Arthropoda</taxon>
        <taxon>Chelicerata</taxon>
        <taxon>Arachnida</taxon>
        <taxon>Acari</taxon>
        <taxon>Parasitiformes</taxon>
        <taxon>Ixodida</taxon>
        <taxon>Ixodoidea</taxon>
        <taxon>Ixodidae</taxon>
        <taxon>Haemaphysalinae</taxon>
        <taxon>Haemaphysalis</taxon>
    </lineage>
</organism>
<dbReference type="PANTHER" id="PTHR19229:SF185">
    <property type="entry name" value="ABC TRANSPORTER DOMAIN-CONTAINING PROTEIN"/>
    <property type="match status" value="1"/>
</dbReference>